<reference evidence="1 2" key="1">
    <citation type="submission" date="2020-10" db="EMBL/GenBank/DDBJ databases">
        <title>The Coptis chinensis genome and diversification of protoberbering-type alkaloids.</title>
        <authorList>
            <person name="Wang B."/>
            <person name="Shu S."/>
            <person name="Song C."/>
            <person name="Liu Y."/>
        </authorList>
    </citation>
    <scope>NUCLEOTIDE SEQUENCE [LARGE SCALE GENOMIC DNA]</scope>
    <source>
        <strain evidence="1">HL-2020</strain>
        <tissue evidence="1">Leaf</tissue>
    </source>
</reference>
<dbReference type="EMBL" id="JADFTS010000009">
    <property type="protein sequence ID" value="KAF9590260.1"/>
    <property type="molecule type" value="Genomic_DNA"/>
</dbReference>
<evidence type="ECO:0000313" key="2">
    <source>
        <dbReference type="Proteomes" id="UP000631114"/>
    </source>
</evidence>
<protein>
    <submittedName>
        <fullName evidence="1">Uncharacterized protein</fullName>
    </submittedName>
</protein>
<dbReference type="AlphaFoldDB" id="A0A835LD83"/>
<evidence type="ECO:0000313" key="1">
    <source>
        <dbReference type="EMBL" id="KAF9590260.1"/>
    </source>
</evidence>
<proteinExistence type="predicted"/>
<gene>
    <name evidence="1" type="ORF">IFM89_032038</name>
</gene>
<organism evidence="1 2">
    <name type="scientific">Coptis chinensis</name>
    <dbReference type="NCBI Taxonomy" id="261450"/>
    <lineage>
        <taxon>Eukaryota</taxon>
        <taxon>Viridiplantae</taxon>
        <taxon>Streptophyta</taxon>
        <taxon>Embryophyta</taxon>
        <taxon>Tracheophyta</taxon>
        <taxon>Spermatophyta</taxon>
        <taxon>Magnoliopsida</taxon>
        <taxon>Ranunculales</taxon>
        <taxon>Ranunculaceae</taxon>
        <taxon>Coptidoideae</taxon>
        <taxon>Coptis</taxon>
    </lineage>
</organism>
<name>A0A835LD83_9MAGN</name>
<dbReference type="OrthoDB" id="1935089at2759"/>
<accession>A0A835LD83</accession>
<comment type="caution">
    <text evidence="1">The sequence shown here is derived from an EMBL/GenBank/DDBJ whole genome shotgun (WGS) entry which is preliminary data.</text>
</comment>
<keyword evidence="2" id="KW-1185">Reference proteome</keyword>
<sequence>MSEGLTVLMVDQENKVEMLLEQEQKFWRQKARVKWDNDNDRSTKFFHAQANLNRSRSTIMDMKNYTGDTMDSQEEIGSFLVAHYSEKFKKVEHDIDWDLIGIMP</sequence>
<dbReference type="Proteomes" id="UP000631114">
    <property type="component" value="Unassembled WGS sequence"/>
</dbReference>